<accession>A0ABQ4KKS8</accession>
<keyword evidence="2" id="KW-1185">Reference proteome</keyword>
<evidence type="ECO:0000313" key="2">
    <source>
        <dbReference type="Proteomes" id="UP000679950"/>
    </source>
</evidence>
<organism evidence="1 2">
    <name type="scientific">Lederbergia ruris</name>
    <dbReference type="NCBI Taxonomy" id="217495"/>
    <lineage>
        <taxon>Bacteria</taxon>
        <taxon>Bacillati</taxon>
        <taxon>Bacillota</taxon>
        <taxon>Bacilli</taxon>
        <taxon>Bacillales</taxon>
        <taxon>Bacillaceae</taxon>
        <taxon>Lederbergia</taxon>
    </lineage>
</organism>
<reference evidence="1 2" key="1">
    <citation type="submission" date="2021-03" db="EMBL/GenBank/DDBJ databases">
        <title>Antimicrobial resistance genes in bacteria isolated from Japanese honey, and their potential for conferring macrolide and lincosamide resistance in the American foulbrood pathogen Paenibacillus larvae.</title>
        <authorList>
            <person name="Okamoto M."/>
            <person name="Kumagai M."/>
            <person name="Kanamori H."/>
            <person name="Takamatsu D."/>
        </authorList>
    </citation>
    <scope>NUCLEOTIDE SEQUENCE [LARGE SCALE GENOMIC DNA]</scope>
    <source>
        <strain evidence="1 2">J8TS2</strain>
    </source>
</reference>
<proteinExistence type="predicted"/>
<comment type="caution">
    <text evidence="1">The sequence shown here is derived from an EMBL/GenBank/DDBJ whole genome shotgun (WGS) entry which is preliminary data.</text>
</comment>
<gene>
    <name evidence="1" type="ORF">J8TS2_28720</name>
</gene>
<dbReference type="EMBL" id="BORB01000025">
    <property type="protein sequence ID" value="GIN58553.1"/>
    <property type="molecule type" value="Genomic_DNA"/>
</dbReference>
<protein>
    <submittedName>
        <fullName evidence="1">Uncharacterized protein</fullName>
    </submittedName>
</protein>
<evidence type="ECO:0000313" key="1">
    <source>
        <dbReference type="EMBL" id="GIN58553.1"/>
    </source>
</evidence>
<dbReference type="Proteomes" id="UP000679950">
    <property type="component" value="Unassembled WGS sequence"/>
</dbReference>
<name>A0ABQ4KKS8_9BACI</name>
<sequence>MAIIRGEAVQEFMQVKFFEHICVLWNALILIDREAGIRFRVGLMNLPNHFKGLSFQQK</sequence>